<evidence type="ECO:0000256" key="1">
    <source>
        <dbReference type="SAM" id="Phobius"/>
    </source>
</evidence>
<feature type="transmembrane region" description="Helical" evidence="1">
    <location>
        <begin position="6"/>
        <end position="23"/>
    </location>
</feature>
<comment type="caution">
    <text evidence="2">The sequence shown here is derived from an EMBL/GenBank/DDBJ whole genome shotgun (WGS) entry which is preliminary data.</text>
</comment>
<organism evidence="2 3">
    <name type="scientific">Lederbergia ruris</name>
    <dbReference type="NCBI Taxonomy" id="217495"/>
    <lineage>
        <taxon>Bacteria</taxon>
        <taxon>Bacillati</taxon>
        <taxon>Bacillota</taxon>
        <taxon>Bacilli</taxon>
        <taxon>Bacillales</taxon>
        <taxon>Bacillaceae</taxon>
        <taxon>Lederbergia</taxon>
    </lineage>
</organism>
<sequence length="124" mass="14619">MLKSKFFIITTILMFGLLSIFIFQKKDVIFQEGNPIPLAVAISKIVFQDKEIAEVKGKEEVNGIYGYIVKRGEMEPYIKMMEKEGWHFVERNENSNALVFEKENTTKSVAYQYYTRWYTIFYSS</sequence>
<evidence type="ECO:0000313" key="3">
    <source>
        <dbReference type="Proteomes" id="UP000679950"/>
    </source>
</evidence>
<keyword evidence="1" id="KW-1133">Transmembrane helix</keyword>
<name>A0ABQ4KLB6_9BACI</name>
<dbReference type="Proteomes" id="UP000679950">
    <property type="component" value="Unassembled WGS sequence"/>
</dbReference>
<evidence type="ECO:0000313" key="2">
    <source>
        <dbReference type="EMBL" id="GIN58259.1"/>
    </source>
</evidence>
<accession>A0ABQ4KLB6</accession>
<keyword evidence="1" id="KW-0812">Transmembrane</keyword>
<keyword evidence="1" id="KW-0472">Membrane</keyword>
<proteinExistence type="predicted"/>
<dbReference type="EMBL" id="BORB01000021">
    <property type="protein sequence ID" value="GIN58259.1"/>
    <property type="molecule type" value="Genomic_DNA"/>
</dbReference>
<protein>
    <submittedName>
        <fullName evidence="2">Uncharacterized protein</fullName>
    </submittedName>
</protein>
<keyword evidence="3" id="KW-1185">Reference proteome</keyword>
<reference evidence="2 3" key="1">
    <citation type="submission" date="2021-03" db="EMBL/GenBank/DDBJ databases">
        <title>Antimicrobial resistance genes in bacteria isolated from Japanese honey, and their potential for conferring macrolide and lincosamide resistance in the American foulbrood pathogen Paenibacillus larvae.</title>
        <authorList>
            <person name="Okamoto M."/>
            <person name="Kumagai M."/>
            <person name="Kanamori H."/>
            <person name="Takamatsu D."/>
        </authorList>
    </citation>
    <scope>NUCLEOTIDE SEQUENCE [LARGE SCALE GENOMIC DNA]</scope>
    <source>
        <strain evidence="2 3">J8TS2</strain>
    </source>
</reference>
<gene>
    <name evidence="2" type="ORF">J8TS2_25780</name>
</gene>
<dbReference type="RefSeq" id="WP_212966519.1">
    <property type="nucleotide sequence ID" value="NZ_BORB01000021.1"/>
</dbReference>